<proteinExistence type="predicted"/>
<dbReference type="AlphaFoldDB" id="A0A2T4AVA8"/>
<organism evidence="1 2">
    <name type="scientific">Trichoderma harzianum CBS 226.95</name>
    <dbReference type="NCBI Taxonomy" id="983964"/>
    <lineage>
        <taxon>Eukaryota</taxon>
        <taxon>Fungi</taxon>
        <taxon>Dikarya</taxon>
        <taxon>Ascomycota</taxon>
        <taxon>Pezizomycotina</taxon>
        <taxon>Sordariomycetes</taxon>
        <taxon>Hypocreomycetidae</taxon>
        <taxon>Hypocreales</taxon>
        <taxon>Hypocreaceae</taxon>
        <taxon>Trichoderma</taxon>
    </lineage>
</organism>
<protein>
    <submittedName>
        <fullName evidence="1">Uncharacterized protein</fullName>
    </submittedName>
</protein>
<dbReference type="GeneID" id="36621895"/>
<accession>A0A2T4AVA8</accession>
<reference evidence="1 2" key="1">
    <citation type="submission" date="2016-07" db="EMBL/GenBank/DDBJ databases">
        <title>Multiple horizontal gene transfer events from other fungi enriched the ability of initially mycotrophic Trichoderma (Ascomycota) to feed on dead plant biomass.</title>
        <authorList>
            <consortium name="DOE Joint Genome Institute"/>
            <person name="Aerts A."/>
            <person name="Atanasova L."/>
            <person name="Chenthamara K."/>
            <person name="Zhang J."/>
            <person name="Grujic M."/>
            <person name="Henrissat B."/>
            <person name="Kuo A."/>
            <person name="Salamov A."/>
            <person name="Lipzen A."/>
            <person name="Labutti K."/>
            <person name="Barry K."/>
            <person name="Miao Y."/>
            <person name="Rahimi M.J."/>
            <person name="Shen Q."/>
            <person name="Grigoriev I.V."/>
            <person name="Kubicek C.P."/>
            <person name="Druzhinina I.S."/>
        </authorList>
    </citation>
    <scope>NUCLEOTIDE SEQUENCE [LARGE SCALE GENOMIC DNA]</scope>
    <source>
        <strain evidence="1 2">CBS 226.95</strain>
    </source>
</reference>
<keyword evidence="2" id="KW-1185">Reference proteome</keyword>
<dbReference type="EMBL" id="KZ679675">
    <property type="protein sequence ID" value="PTB61006.1"/>
    <property type="molecule type" value="Genomic_DNA"/>
</dbReference>
<name>A0A2T4AVA8_TRIHA</name>
<sequence>MPLPPRARLGNKLLIPAFVPHASGRPCHHVKRQKGTWAMDESVPPTRHPSRGEIVTRIWWLAKKKKKIERRRLTVQTGIQYALCVRHRKRHNIGTVFCPHARTTFGYIQAAGVGAVLLRTAAVLKIGAQFTASGAI</sequence>
<evidence type="ECO:0000313" key="2">
    <source>
        <dbReference type="Proteomes" id="UP000241690"/>
    </source>
</evidence>
<dbReference type="Proteomes" id="UP000241690">
    <property type="component" value="Unassembled WGS sequence"/>
</dbReference>
<evidence type="ECO:0000313" key="1">
    <source>
        <dbReference type="EMBL" id="PTB61006.1"/>
    </source>
</evidence>
<gene>
    <name evidence="1" type="ORF">M431DRAFT_201664</name>
</gene>
<dbReference type="RefSeq" id="XP_024780683.1">
    <property type="nucleotide sequence ID" value="XM_024913334.1"/>
</dbReference>